<protein>
    <submittedName>
        <fullName evidence="5">GntR family transcriptional regulator</fullName>
    </submittedName>
</protein>
<evidence type="ECO:0000313" key="5">
    <source>
        <dbReference type="EMBL" id="PZQ75899.1"/>
    </source>
</evidence>
<keyword evidence="3" id="KW-0804">Transcription</keyword>
<dbReference type="Gene3D" id="1.20.120.530">
    <property type="entry name" value="GntR ligand-binding domain-like"/>
    <property type="match status" value="1"/>
</dbReference>
<evidence type="ECO:0000256" key="2">
    <source>
        <dbReference type="ARBA" id="ARBA00023125"/>
    </source>
</evidence>
<dbReference type="InterPro" id="IPR036388">
    <property type="entry name" value="WH-like_DNA-bd_sf"/>
</dbReference>
<dbReference type="PANTHER" id="PTHR43537">
    <property type="entry name" value="TRANSCRIPTIONAL REGULATOR, GNTR FAMILY"/>
    <property type="match status" value="1"/>
</dbReference>
<gene>
    <name evidence="5" type="ORF">DI563_08350</name>
</gene>
<dbReference type="Pfam" id="PF00392">
    <property type="entry name" value="GntR"/>
    <property type="match status" value="1"/>
</dbReference>
<proteinExistence type="predicted"/>
<dbReference type="InterPro" id="IPR011711">
    <property type="entry name" value="GntR_C"/>
</dbReference>
<dbReference type="PANTHER" id="PTHR43537:SF49">
    <property type="entry name" value="TRANSCRIPTIONAL REGULATORY PROTEIN"/>
    <property type="match status" value="1"/>
</dbReference>
<keyword evidence="1" id="KW-0805">Transcription regulation</keyword>
<dbReference type="GO" id="GO:0003677">
    <property type="term" value="F:DNA binding"/>
    <property type="evidence" value="ECO:0007669"/>
    <property type="project" value="UniProtKB-KW"/>
</dbReference>
<name>A0A2W5QHK2_VARPD</name>
<dbReference type="SUPFAM" id="SSF48008">
    <property type="entry name" value="GntR ligand-binding domain-like"/>
    <property type="match status" value="1"/>
</dbReference>
<evidence type="ECO:0000313" key="6">
    <source>
        <dbReference type="Proteomes" id="UP000249135"/>
    </source>
</evidence>
<sequence>MPLADMSTLPEGSSQALRAQLQLREMILAGELAPGDRVGEVAIVEKLGISRTPIRAALVKLEQEGLLEALPHGGFAVRSFSEREVADAIELRGTLEGLMARLAAERGVPSGLMAEAETTLSEIDAALARPQLDDAEFSRYVEANGRFHALLGRMADSRVLTRELERAVRQPFASPSAFVVVQAHSPRSRDMFYVAQDQHRRVLEAIAAREGARAEALMREHSRIAQRNLRDAVRGDGAGVLPGVQLIRRHG</sequence>
<reference evidence="5 6" key="1">
    <citation type="submission" date="2017-08" db="EMBL/GenBank/DDBJ databases">
        <title>Infants hospitalized years apart are colonized by the same room-sourced microbial strains.</title>
        <authorList>
            <person name="Brooks B."/>
            <person name="Olm M.R."/>
            <person name="Firek B.A."/>
            <person name="Baker R."/>
            <person name="Thomas B.C."/>
            <person name="Morowitz M.J."/>
            <person name="Banfield J.F."/>
        </authorList>
    </citation>
    <scope>NUCLEOTIDE SEQUENCE [LARGE SCALE GENOMIC DNA]</scope>
    <source>
        <strain evidence="5">S2_005_003_R2_41</strain>
    </source>
</reference>
<dbReference type="SUPFAM" id="SSF46785">
    <property type="entry name" value="Winged helix' DNA-binding domain"/>
    <property type="match status" value="1"/>
</dbReference>
<dbReference type="InterPro" id="IPR008920">
    <property type="entry name" value="TF_FadR/GntR_C"/>
</dbReference>
<dbReference type="SMART" id="SM00895">
    <property type="entry name" value="FCD"/>
    <property type="match status" value="1"/>
</dbReference>
<evidence type="ECO:0000256" key="1">
    <source>
        <dbReference type="ARBA" id="ARBA00023015"/>
    </source>
</evidence>
<dbReference type="Proteomes" id="UP000249135">
    <property type="component" value="Unassembled WGS sequence"/>
</dbReference>
<organism evidence="5 6">
    <name type="scientific">Variovorax paradoxus</name>
    <dbReference type="NCBI Taxonomy" id="34073"/>
    <lineage>
        <taxon>Bacteria</taxon>
        <taxon>Pseudomonadati</taxon>
        <taxon>Pseudomonadota</taxon>
        <taxon>Betaproteobacteria</taxon>
        <taxon>Burkholderiales</taxon>
        <taxon>Comamonadaceae</taxon>
        <taxon>Variovorax</taxon>
    </lineage>
</organism>
<dbReference type="Pfam" id="PF07729">
    <property type="entry name" value="FCD"/>
    <property type="match status" value="1"/>
</dbReference>
<accession>A0A2W5QHK2</accession>
<dbReference type="PROSITE" id="PS50949">
    <property type="entry name" value="HTH_GNTR"/>
    <property type="match status" value="1"/>
</dbReference>
<dbReference type="EMBL" id="QFPP01000070">
    <property type="protein sequence ID" value="PZQ75899.1"/>
    <property type="molecule type" value="Genomic_DNA"/>
</dbReference>
<keyword evidence="2" id="KW-0238">DNA-binding</keyword>
<comment type="caution">
    <text evidence="5">The sequence shown here is derived from an EMBL/GenBank/DDBJ whole genome shotgun (WGS) entry which is preliminary data.</text>
</comment>
<dbReference type="CDD" id="cd07377">
    <property type="entry name" value="WHTH_GntR"/>
    <property type="match status" value="1"/>
</dbReference>
<evidence type="ECO:0000259" key="4">
    <source>
        <dbReference type="PROSITE" id="PS50949"/>
    </source>
</evidence>
<dbReference type="GO" id="GO:0003700">
    <property type="term" value="F:DNA-binding transcription factor activity"/>
    <property type="evidence" value="ECO:0007669"/>
    <property type="project" value="InterPro"/>
</dbReference>
<feature type="domain" description="HTH gntR-type" evidence="4">
    <location>
        <begin position="13"/>
        <end position="80"/>
    </location>
</feature>
<dbReference type="SMART" id="SM00345">
    <property type="entry name" value="HTH_GNTR"/>
    <property type="match status" value="1"/>
</dbReference>
<dbReference type="InterPro" id="IPR036390">
    <property type="entry name" value="WH_DNA-bd_sf"/>
</dbReference>
<dbReference type="AlphaFoldDB" id="A0A2W5QHK2"/>
<dbReference type="InterPro" id="IPR000524">
    <property type="entry name" value="Tscrpt_reg_HTH_GntR"/>
</dbReference>
<dbReference type="Gene3D" id="1.10.10.10">
    <property type="entry name" value="Winged helix-like DNA-binding domain superfamily/Winged helix DNA-binding domain"/>
    <property type="match status" value="1"/>
</dbReference>
<evidence type="ECO:0000256" key="3">
    <source>
        <dbReference type="ARBA" id="ARBA00023163"/>
    </source>
</evidence>